<keyword evidence="8" id="KW-0811">Translocation</keyword>
<evidence type="ECO:0000256" key="3">
    <source>
        <dbReference type="ARBA" id="ARBA00013571"/>
    </source>
</evidence>
<dbReference type="Proteomes" id="UP000790833">
    <property type="component" value="Unassembled WGS sequence"/>
</dbReference>
<dbReference type="GO" id="GO:0005744">
    <property type="term" value="C:TIM23 mitochondrial import inner membrane translocase complex"/>
    <property type="evidence" value="ECO:0007669"/>
    <property type="project" value="InterPro"/>
</dbReference>
<keyword evidence="6" id="KW-0999">Mitochondrion inner membrane</keyword>
<dbReference type="Pfam" id="PF03656">
    <property type="entry name" value="Pam16"/>
    <property type="match status" value="1"/>
</dbReference>
<dbReference type="Gene3D" id="1.10.287.110">
    <property type="entry name" value="DnaJ domain"/>
    <property type="match status" value="1"/>
</dbReference>
<keyword evidence="7" id="KW-0653">Protein transport</keyword>
<evidence type="ECO:0000256" key="9">
    <source>
        <dbReference type="ARBA" id="ARBA00023128"/>
    </source>
</evidence>
<comment type="subcellular location">
    <subcellularLocation>
        <location evidence="1">Mitochondrion inner membrane</location>
        <topology evidence="1">Peripheral membrane protein</topology>
    </subcellularLocation>
</comment>
<dbReference type="PANTHER" id="PTHR12388">
    <property type="entry name" value="MITOCHONDRIA ASSOCIATED GRANULOCYTE MACROPHAGE CSF SIGNALING MOLECULE"/>
    <property type="match status" value="1"/>
</dbReference>
<dbReference type="AlphaFoldDB" id="A0A9P8AGG7"/>
<dbReference type="EMBL" id="JAHMUF010000031">
    <property type="protein sequence ID" value="KAG7191365.1"/>
    <property type="molecule type" value="Genomic_DNA"/>
</dbReference>
<feature type="transmembrane region" description="Helical" evidence="14">
    <location>
        <begin position="20"/>
        <end position="38"/>
    </location>
</feature>
<reference evidence="15" key="1">
    <citation type="submission" date="2021-03" db="EMBL/GenBank/DDBJ databases">
        <authorList>
            <person name="Palmer J.M."/>
        </authorList>
    </citation>
    <scope>NUCLEOTIDE SEQUENCE</scope>
    <source>
        <strain evidence="15">ARV_011</strain>
    </source>
</reference>
<keyword evidence="16" id="KW-1185">Reference proteome</keyword>
<comment type="caution">
    <text evidence="15">The sequence shown here is derived from an EMBL/GenBank/DDBJ whole genome shotgun (WGS) entry which is preliminary data.</text>
</comment>
<dbReference type="RefSeq" id="XP_043046917.1">
    <property type="nucleotide sequence ID" value="XM_043194205.1"/>
</dbReference>
<evidence type="ECO:0000256" key="11">
    <source>
        <dbReference type="ARBA" id="ARBA00025080"/>
    </source>
</evidence>
<evidence type="ECO:0000256" key="7">
    <source>
        <dbReference type="ARBA" id="ARBA00022927"/>
    </source>
</evidence>
<comment type="function">
    <text evidence="11">Essential component of the PAM complex, a complex required for the translocation of transit peptide-containing proteins from the inner membrane into the mitochondrial matrix in an ATP-dependent manner. In the complex, it is required to regulate activity of mtHSP70 (SSC1) via its interaction with PAM18/TIM14. May act by positioning PAM18/TIM14 in juxtaposition to mtHSP70 at the translocon to maximize ATPase stimulation.</text>
</comment>
<evidence type="ECO:0000256" key="1">
    <source>
        <dbReference type="ARBA" id="ARBA00004637"/>
    </source>
</evidence>
<organism evidence="15 16">
    <name type="scientific">Scheffersomyces spartinae</name>
    <dbReference type="NCBI Taxonomy" id="45513"/>
    <lineage>
        <taxon>Eukaryota</taxon>
        <taxon>Fungi</taxon>
        <taxon>Dikarya</taxon>
        <taxon>Ascomycota</taxon>
        <taxon>Saccharomycotina</taxon>
        <taxon>Pichiomycetes</taxon>
        <taxon>Debaryomycetaceae</taxon>
        <taxon>Scheffersomyces</taxon>
    </lineage>
</organism>
<dbReference type="PANTHER" id="PTHR12388:SF0">
    <property type="entry name" value="MITOCHONDRIAL IMPORT INNER MEMBRANE TRANSLOCASE SUBUNIT TIM16"/>
    <property type="match status" value="1"/>
</dbReference>
<evidence type="ECO:0000313" key="16">
    <source>
        <dbReference type="Proteomes" id="UP000790833"/>
    </source>
</evidence>
<comment type="similarity">
    <text evidence="2">Belongs to the TIM16/PAM16 family.</text>
</comment>
<evidence type="ECO:0000313" key="15">
    <source>
        <dbReference type="EMBL" id="KAG7191365.1"/>
    </source>
</evidence>
<evidence type="ECO:0000256" key="14">
    <source>
        <dbReference type="SAM" id="Phobius"/>
    </source>
</evidence>
<evidence type="ECO:0000256" key="8">
    <source>
        <dbReference type="ARBA" id="ARBA00023010"/>
    </source>
</evidence>
<evidence type="ECO:0000256" key="5">
    <source>
        <dbReference type="ARBA" id="ARBA00022448"/>
    </source>
</evidence>
<sequence length="516" mass="55374">MLVEPYYNQDFAAKMLVWNNLWLIFLAIFHLTAALPVGESSKYVAERGIDEDNDAQVLYLDKRDNALLDTFFTQLNKSGLGVQIVHEFYSNPLTQPTVLNLINGFLRQVDFVTLLDELSSSGLAHDVAMLMFYNKEAFPDLFKIIQSLRLDGTIPYKKREYIEKRGLIGDILGGVGSVVNGIFGGGSSSSSSSAAAPTASSTSATAASSTANAVFPTSVLLATGSILSVPSITTSSGATTTTNGGLFGFIGGIFGTVTSDVGSVVSGVNSAVGSVASGVSGVVGGLVNTTTTSINSFILSSLEVATLTSVFDSSSIAAIATLLQLFQANKNMDDWIIALQKSGLGVLIVQDVVTTLDGQRFAVTAAHSIKKNAPQPLGTFKAQTYRKKMAHRLIVNVVLTGASVFGRAFTEAYKQAAKASASNAKMQSTKATSVGGVPVDEALKILDLERKDLSHGKIEDKYKYLFEVNSKEKGNSFYIQSKVYYAMDTLKKELDYLEKLQQQKKEQSQQNQQQQQ</sequence>
<evidence type="ECO:0000256" key="13">
    <source>
        <dbReference type="ARBA" id="ARBA00031407"/>
    </source>
</evidence>
<gene>
    <name evidence="15" type="primary">PAM16</name>
    <name evidence="15" type="ORF">KQ657_003486</name>
</gene>
<keyword evidence="14" id="KW-1133">Transmembrane helix</keyword>
<evidence type="ECO:0000256" key="4">
    <source>
        <dbReference type="ARBA" id="ARBA00020721"/>
    </source>
</evidence>
<evidence type="ECO:0000256" key="10">
    <source>
        <dbReference type="ARBA" id="ARBA00023136"/>
    </source>
</evidence>
<dbReference type="GeneID" id="66116860"/>
<evidence type="ECO:0000256" key="2">
    <source>
        <dbReference type="ARBA" id="ARBA00008817"/>
    </source>
</evidence>
<dbReference type="GO" id="GO:0030150">
    <property type="term" value="P:protein import into mitochondrial matrix"/>
    <property type="evidence" value="ECO:0007669"/>
    <property type="project" value="InterPro"/>
</dbReference>
<dbReference type="InterPro" id="IPR005341">
    <property type="entry name" value="Tim16"/>
</dbReference>
<keyword evidence="9" id="KW-0496">Mitochondrion</keyword>
<dbReference type="InterPro" id="IPR036869">
    <property type="entry name" value="J_dom_sf"/>
</dbReference>
<accession>A0A9P8AGG7</accession>
<evidence type="ECO:0000256" key="6">
    <source>
        <dbReference type="ARBA" id="ARBA00022792"/>
    </source>
</evidence>
<name>A0A9P8AGG7_9ASCO</name>
<protein>
    <recommendedName>
        <fullName evidence="4">Mitochondrial import inner membrane translocase subunit TIM16</fullName>
    </recommendedName>
    <alternativeName>
        <fullName evidence="3">Mitochondrial import inner membrane translocase subunit tim16</fullName>
    </alternativeName>
    <alternativeName>
        <fullName evidence="12 13">Presequence translocated-associated motor subunit PAM16</fullName>
    </alternativeName>
</protein>
<dbReference type="OrthoDB" id="10262892at2759"/>
<evidence type="ECO:0000256" key="12">
    <source>
        <dbReference type="ARBA" id="ARBA00030422"/>
    </source>
</evidence>
<keyword evidence="14" id="KW-0812">Transmembrane</keyword>
<keyword evidence="10 14" id="KW-0472">Membrane</keyword>
<keyword evidence="5" id="KW-0813">Transport</keyword>
<proteinExistence type="inferred from homology"/>